<sequence length="394" mass="44221">MLFKSLKLTNFLSFGESSQALELRPLNVVIGPNGSGKSNLIEAIDLIRSSPSTSDKSNLLAAIRDGGGVRDWLWKGADKSPYAAIDAVFGNPNGPTDLRYVLSFCEIGQRFEIIDERIENAAPDPKKKMSNPYFYYKFQNGHGVLNIKGKKRRLQHEDINQTASILSQRKDPDQYPELTYLGNTFGKMRLYREWSFGRNTAPRLPQKADLPNEFLEPDSSNLGLVLNRLRRDPAVKKKLLHALRALYDGIDDFDIQIEGGTVQVFFQEGKYIVPATRLSDGTLRYLCLLAILCHPNPPPLICIEEPELGLHPDVLPTLANLLKDASERTQLIVTTHSDGLVDALTDQPEAVIVAERGPQGTTLTRLDVEKLKPWLEKYRLGQLWTRGEIGGTRW</sequence>
<evidence type="ECO:0000313" key="3">
    <source>
        <dbReference type="Proteomes" id="UP001430396"/>
    </source>
</evidence>
<name>A0ABS8NQK3_9XANT</name>
<dbReference type="InterPro" id="IPR003959">
    <property type="entry name" value="ATPase_AAA_core"/>
</dbReference>
<comment type="caution">
    <text evidence="2">The sequence shown here is derived from an EMBL/GenBank/DDBJ whole genome shotgun (WGS) entry which is preliminary data.</text>
</comment>
<reference evidence="2" key="1">
    <citation type="submission" date="2021-02" db="EMBL/GenBank/DDBJ databases">
        <title>Copper resistance gene diversity in local Xanthomonas species at agrochemical polluted sites in Trinidad, Trinidad and Tobago.</title>
        <authorList>
            <person name="Ramnarine S.D.B.J."/>
            <person name="Ramsubhag A."/>
            <person name="Jayaraman J."/>
        </authorList>
    </citation>
    <scope>NUCLEOTIDE SEQUENCE</scope>
    <source>
        <strain evidence="2">CaNP6A</strain>
    </source>
</reference>
<feature type="domain" description="ATPase AAA-type core" evidence="1">
    <location>
        <begin position="26"/>
        <end position="342"/>
    </location>
</feature>
<evidence type="ECO:0000259" key="1">
    <source>
        <dbReference type="Pfam" id="PF13304"/>
    </source>
</evidence>
<gene>
    <name evidence="2" type="ORF">JWH11_02575</name>
</gene>
<dbReference type="PIRSF" id="PIRSF029347">
    <property type="entry name" value="RecF"/>
    <property type="match status" value="1"/>
</dbReference>
<dbReference type="PANTHER" id="PTHR32182">
    <property type="entry name" value="DNA REPLICATION AND REPAIR PROTEIN RECF"/>
    <property type="match status" value="1"/>
</dbReference>
<dbReference type="Pfam" id="PF13304">
    <property type="entry name" value="AAA_21"/>
    <property type="match status" value="1"/>
</dbReference>
<dbReference type="PANTHER" id="PTHR32182:SF25">
    <property type="entry name" value="SLR1056 PROTEIN"/>
    <property type="match status" value="1"/>
</dbReference>
<proteinExistence type="predicted"/>
<organism evidence="2 3">
    <name type="scientific">Xanthomonas melonis</name>
    <dbReference type="NCBI Taxonomy" id="56456"/>
    <lineage>
        <taxon>Bacteria</taxon>
        <taxon>Pseudomonadati</taxon>
        <taxon>Pseudomonadota</taxon>
        <taxon>Gammaproteobacteria</taxon>
        <taxon>Lysobacterales</taxon>
        <taxon>Lysobacteraceae</taxon>
        <taxon>Xanthomonas</taxon>
    </lineage>
</organism>
<dbReference type="Gene3D" id="3.40.50.300">
    <property type="entry name" value="P-loop containing nucleotide triphosphate hydrolases"/>
    <property type="match status" value="2"/>
</dbReference>
<evidence type="ECO:0000313" key="2">
    <source>
        <dbReference type="EMBL" id="MCD0265340.1"/>
    </source>
</evidence>
<dbReference type="Proteomes" id="UP001430396">
    <property type="component" value="Unassembled WGS sequence"/>
</dbReference>
<keyword evidence="3" id="KW-1185">Reference proteome</keyword>
<protein>
    <submittedName>
        <fullName evidence="2">AAA family ATPase</fullName>
    </submittedName>
</protein>
<dbReference type="EMBL" id="JAFFQI010000173">
    <property type="protein sequence ID" value="MCD0265340.1"/>
    <property type="molecule type" value="Genomic_DNA"/>
</dbReference>
<dbReference type="InterPro" id="IPR014555">
    <property type="entry name" value="RecF-like"/>
</dbReference>
<dbReference type="RefSeq" id="WP_230434265.1">
    <property type="nucleotide sequence ID" value="NZ_JAFFQH010000161.1"/>
</dbReference>
<dbReference type="InterPro" id="IPR027417">
    <property type="entry name" value="P-loop_NTPase"/>
</dbReference>
<dbReference type="SUPFAM" id="SSF52540">
    <property type="entry name" value="P-loop containing nucleoside triphosphate hydrolases"/>
    <property type="match status" value="1"/>
</dbReference>
<accession>A0ABS8NQK3</accession>